<keyword evidence="2" id="KW-0378">Hydrolase</keyword>
<dbReference type="InterPro" id="IPR036412">
    <property type="entry name" value="HAD-like_sf"/>
</dbReference>
<dbReference type="InterPro" id="IPR006381">
    <property type="entry name" value="HAD-SF-IIB-MPGP"/>
</dbReference>
<gene>
    <name evidence="4" type="ORF">DNFV4_04198</name>
</gene>
<organism evidence="4 5">
    <name type="scientific">Nitrospira tepida</name>
    <dbReference type="NCBI Taxonomy" id="2973512"/>
    <lineage>
        <taxon>Bacteria</taxon>
        <taxon>Pseudomonadati</taxon>
        <taxon>Nitrospirota</taxon>
        <taxon>Nitrospiria</taxon>
        <taxon>Nitrospirales</taxon>
        <taxon>Nitrospiraceae</taxon>
        <taxon>Nitrospira</taxon>
    </lineage>
</organism>
<dbReference type="RefSeq" id="WP_289271191.1">
    <property type="nucleotide sequence ID" value="NZ_OX365700.1"/>
</dbReference>
<dbReference type="GO" id="GO:0000287">
    <property type="term" value="F:magnesium ion binding"/>
    <property type="evidence" value="ECO:0007669"/>
    <property type="project" value="TreeGrafter"/>
</dbReference>
<dbReference type="NCBIfam" id="TIGR01486">
    <property type="entry name" value="HAD-SF-IIB-MPGP"/>
    <property type="match status" value="1"/>
</dbReference>
<dbReference type="InterPro" id="IPR006379">
    <property type="entry name" value="HAD-SF_hydro_IIB"/>
</dbReference>
<sequence>MSPSTDPSPPVVIFTDLDGCLLDGITYSWEPAREALAVLRARRIPLVLVSSKTRAELEAIRSQLQLDHPFVSENGGAVFSPDGYFSTSPEEAVRRDDYEVIELGAPYPALRQALRELEQAVGVRLRGFGDMSVEEIAERTGLTEADVHLARQREYDEPFLIEGPASLVTELQREARDRGLTVTHGGRFHHLMGDSDKGRACLHLIERYRRQWQGTAQGIMSVALGDSVNDLPMLRVVDHPVLIPRPDGSYDPGIQLSNLIRAKGIGPVGWDHAVLSLVERDQSGLAPASAPKKRRRR</sequence>
<dbReference type="AlphaFoldDB" id="A0AA86N3B2"/>
<dbReference type="EMBL" id="OX365700">
    <property type="protein sequence ID" value="CAI4033756.1"/>
    <property type="molecule type" value="Genomic_DNA"/>
</dbReference>
<evidence type="ECO:0000256" key="2">
    <source>
        <dbReference type="ARBA" id="ARBA00022801"/>
    </source>
</evidence>
<name>A0AA86N3B2_9BACT</name>
<keyword evidence="1" id="KW-0479">Metal-binding</keyword>
<proteinExistence type="predicted"/>
<dbReference type="SUPFAM" id="SSF56784">
    <property type="entry name" value="HAD-like"/>
    <property type="match status" value="1"/>
</dbReference>
<dbReference type="PANTHER" id="PTHR10000">
    <property type="entry name" value="PHOSPHOSERINE PHOSPHATASE"/>
    <property type="match status" value="1"/>
</dbReference>
<dbReference type="CDD" id="cd07507">
    <property type="entry name" value="HAD_Pase"/>
    <property type="match status" value="1"/>
</dbReference>
<accession>A0AA86N3B2</accession>
<dbReference type="Gene3D" id="3.40.50.1000">
    <property type="entry name" value="HAD superfamily/HAD-like"/>
    <property type="match status" value="1"/>
</dbReference>
<dbReference type="SFLD" id="SFLDG01140">
    <property type="entry name" value="C2.B:_Phosphomannomutase_and_P"/>
    <property type="match status" value="1"/>
</dbReference>
<dbReference type="SFLD" id="SFLDS00003">
    <property type="entry name" value="Haloacid_Dehalogenase"/>
    <property type="match status" value="1"/>
</dbReference>
<keyword evidence="3" id="KW-0460">Magnesium</keyword>
<dbReference type="SFLD" id="SFLDG01142">
    <property type="entry name" value="C2.B.2:_Mannosyl-3-phosphoglyc"/>
    <property type="match status" value="1"/>
</dbReference>
<dbReference type="GO" id="GO:0051479">
    <property type="term" value="P:mannosylglycerate biosynthetic process"/>
    <property type="evidence" value="ECO:0007669"/>
    <property type="project" value="InterPro"/>
</dbReference>
<dbReference type="GO" id="GO:0005829">
    <property type="term" value="C:cytosol"/>
    <property type="evidence" value="ECO:0007669"/>
    <property type="project" value="TreeGrafter"/>
</dbReference>
<reference evidence="4" key="1">
    <citation type="submission" date="2022-10" db="EMBL/GenBank/DDBJ databases">
        <authorList>
            <person name="Koch H."/>
        </authorList>
    </citation>
    <scope>NUCLEOTIDE SEQUENCE</scope>
    <source>
        <strain evidence="4">DNF</strain>
    </source>
</reference>
<dbReference type="KEGG" id="nti:DNFV4_04198"/>
<dbReference type="Gene3D" id="3.30.980.20">
    <property type="entry name" value="Putative mannosyl-3-phosphoglycerate phosphatase, domain 2"/>
    <property type="match status" value="1"/>
</dbReference>
<dbReference type="GO" id="GO:0050531">
    <property type="term" value="F:mannosyl-3-phosphoglycerate phosphatase activity"/>
    <property type="evidence" value="ECO:0007669"/>
    <property type="project" value="InterPro"/>
</dbReference>
<dbReference type="Pfam" id="PF08282">
    <property type="entry name" value="Hydrolase_3"/>
    <property type="match status" value="1"/>
</dbReference>
<keyword evidence="5" id="KW-1185">Reference proteome</keyword>
<dbReference type="PANTHER" id="PTHR10000:SF8">
    <property type="entry name" value="HAD SUPERFAMILY HYDROLASE-LIKE, TYPE 3"/>
    <property type="match status" value="1"/>
</dbReference>
<dbReference type="InterPro" id="IPR023214">
    <property type="entry name" value="HAD_sf"/>
</dbReference>
<evidence type="ECO:0000313" key="4">
    <source>
        <dbReference type="EMBL" id="CAI4033756.1"/>
    </source>
</evidence>
<dbReference type="NCBIfam" id="TIGR01484">
    <property type="entry name" value="HAD-SF-IIB"/>
    <property type="match status" value="1"/>
</dbReference>
<evidence type="ECO:0000256" key="3">
    <source>
        <dbReference type="ARBA" id="ARBA00022842"/>
    </source>
</evidence>
<dbReference type="Proteomes" id="UP001179121">
    <property type="component" value="Chromosome"/>
</dbReference>
<evidence type="ECO:0000256" key="1">
    <source>
        <dbReference type="ARBA" id="ARBA00022723"/>
    </source>
</evidence>
<evidence type="ECO:0000313" key="5">
    <source>
        <dbReference type="Proteomes" id="UP001179121"/>
    </source>
</evidence>
<protein>
    <submittedName>
        <fullName evidence="4">Glucosyl-3-phosphoglycerate/mannosyl-3-phosphoglycerate phosphatase</fullName>
    </submittedName>
</protein>